<dbReference type="InterPro" id="IPR003660">
    <property type="entry name" value="HAMP_dom"/>
</dbReference>
<evidence type="ECO:0000259" key="6">
    <source>
        <dbReference type="PROSITE" id="PS50111"/>
    </source>
</evidence>
<dbReference type="InterPro" id="IPR024478">
    <property type="entry name" value="HlyB_4HB_MCP"/>
</dbReference>
<dbReference type="PRINTS" id="PR00260">
    <property type="entry name" value="CHEMTRNSDUCR"/>
</dbReference>
<dbReference type="SMART" id="SM00304">
    <property type="entry name" value="HAMP"/>
    <property type="match status" value="1"/>
</dbReference>
<feature type="domain" description="HAMP" evidence="7">
    <location>
        <begin position="215"/>
        <end position="267"/>
    </location>
</feature>
<organism evidence="8 9">
    <name type="scientific">Pectobacterium polonicum</name>
    <dbReference type="NCBI Taxonomy" id="2485124"/>
    <lineage>
        <taxon>Bacteria</taxon>
        <taxon>Pseudomonadati</taxon>
        <taxon>Pseudomonadota</taxon>
        <taxon>Gammaproteobacteria</taxon>
        <taxon>Enterobacterales</taxon>
        <taxon>Pectobacteriaceae</taxon>
        <taxon>Pectobacterium</taxon>
    </lineage>
</organism>
<keyword evidence="9" id="KW-1185">Reference proteome</keyword>
<dbReference type="Gene3D" id="1.10.287.950">
    <property type="entry name" value="Methyl-accepting chemotaxis protein"/>
    <property type="match status" value="1"/>
</dbReference>
<dbReference type="PANTHER" id="PTHR43531:SF5">
    <property type="entry name" value="METHYL-ACCEPTING CHEMOTAXIS PROTEIN III"/>
    <property type="match status" value="1"/>
</dbReference>
<feature type="domain" description="Methyl-accepting transducer" evidence="6">
    <location>
        <begin position="272"/>
        <end position="501"/>
    </location>
</feature>
<accession>A0ABV1PGM4</accession>
<keyword evidence="1" id="KW-0145">Chemotaxis</keyword>
<keyword evidence="5" id="KW-0812">Transmembrane</keyword>
<comment type="caution">
    <text evidence="8">The sequence shown here is derived from an EMBL/GenBank/DDBJ whole genome shotgun (WGS) entry which is preliminary data.</text>
</comment>
<evidence type="ECO:0000256" key="2">
    <source>
        <dbReference type="ARBA" id="ARBA00023224"/>
    </source>
</evidence>
<dbReference type="EMBL" id="JBEHEF010000034">
    <property type="protein sequence ID" value="MEQ9940329.1"/>
    <property type="molecule type" value="Genomic_DNA"/>
</dbReference>
<evidence type="ECO:0000313" key="9">
    <source>
        <dbReference type="Proteomes" id="UP001463408"/>
    </source>
</evidence>
<evidence type="ECO:0000313" key="8">
    <source>
        <dbReference type="EMBL" id="MEQ9940329.1"/>
    </source>
</evidence>
<evidence type="ECO:0000256" key="5">
    <source>
        <dbReference type="SAM" id="Phobius"/>
    </source>
</evidence>
<name>A0ABV1PGM4_9GAMM</name>
<dbReference type="InterPro" id="IPR051310">
    <property type="entry name" value="MCP_chemotaxis"/>
</dbReference>
<dbReference type="CDD" id="cd19411">
    <property type="entry name" value="MCP2201-like_sensor"/>
    <property type="match status" value="1"/>
</dbReference>
<keyword evidence="5" id="KW-1133">Transmembrane helix</keyword>
<dbReference type="PROSITE" id="PS50111">
    <property type="entry name" value="CHEMOTAXIS_TRANSDUC_2"/>
    <property type="match status" value="1"/>
</dbReference>
<dbReference type="InterPro" id="IPR004090">
    <property type="entry name" value="Chemotax_Me-accpt_rcpt"/>
</dbReference>
<dbReference type="CDD" id="cd06225">
    <property type="entry name" value="HAMP"/>
    <property type="match status" value="1"/>
</dbReference>
<proteinExistence type="inferred from homology"/>
<dbReference type="InterPro" id="IPR047347">
    <property type="entry name" value="YvaQ-like_sensor"/>
</dbReference>
<dbReference type="RefSeq" id="WP_273856114.1">
    <property type="nucleotide sequence ID" value="NZ_JAQRNC010000005.1"/>
</dbReference>
<dbReference type="Proteomes" id="UP001463408">
    <property type="component" value="Unassembled WGS sequence"/>
</dbReference>
<evidence type="ECO:0000256" key="1">
    <source>
        <dbReference type="ARBA" id="ARBA00022500"/>
    </source>
</evidence>
<evidence type="ECO:0000256" key="3">
    <source>
        <dbReference type="ARBA" id="ARBA00029447"/>
    </source>
</evidence>
<dbReference type="Pfam" id="PF00672">
    <property type="entry name" value="HAMP"/>
    <property type="match status" value="1"/>
</dbReference>
<reference evidence="8 9" key="1">
    <citation type="submission" date="2024-06" db="EMBL/GenBank/DDBJ databases">
        <title>Pangenomics to understand the prophage dynamics in the radiating lineages of P. brasiliense.</title>
        <authorList>
            <person name="Pardeshi L.A."/>
            <person name="Van Duivenbode I."/>
            <person name="Jonkheer E.M."/>
            <person name="Pel M.J.C."/>
            <person name="Kupczok A."/>
            <person name="De Ridder D."/>
            <person name="Smit S."/>
            <person name="Van Der Lee T.J."/>
        </authorList>
    </citation>
    <scope>NUCLEOTIDE SEQUENCE [LARGE SCALE GENOMIC DNA]</scope>
    <source>
        <strain evidence="8 9">PD 8607</strain>
    </source>
</reference>
<dbReference type="InterPro" id="IPR004089">
    <property type="entry name" value="MCPsignal_dom"/>
</dbReference>
<dbReference type="PANTHER" id="PTHR43531">
    <property type="entry name" value="PROTEIN ICFG"/>
    <property type="match status" value="1"/>
</dbReference>
<comment type="similarity">
    <text evidence="3">Belongs to the methyl-accepting chemotaxis (MCP) protein family.</text>
</comment>
<keyword evidence="5" id="KW-0472">Membrane</keyword>
<feature type="transmembrane region" description="Helical" evidence="5">
    <location>
        <begin position="12"/>
        <end position="32"/>
    </location>
</feature>
<dbReference type="CDD" id="cd11386">
    <property type="entry name" value="MCP_signal"/>
    <property type="match status" value="1"/>
</dbReference>
<protein>
    <submittedName>
        <fullName evidence="8">Methyl-accepting chemotaxis protein</fullName>
    </submittedName>
</protein>
<dbReference type="SMART" id="SM00283">
    <property type="entry name" value="MA"/>
    <property type="match status" value="1"/>
</dbReference>
<evidence type="ECO:0000259" key="7">
    <source>
        <dbReference type="PROSITE" id="PS50885"/>
    </source>
</evidence>
<dbReference type="Pfam" id="PF12729">
    <property type="entry name" value="4HB_MCP_1"/>
    <property type="match status" value="1"/>
</dbReference>
<sequence>MSVANWRIGYRLGIGFTGLIAMLFAVGILSIMKLSGFNQNAKLIVTDTYADTVDANNLRNLINQTVIAYEGLLLVSDDKQLRDALNVIEDIRKNGGALVKKIDQDTQETNDPNLSKIMSDMLLIRNDFIASGNKIIAAMTAGDRETALAEFHDRLDNTQRQFSEKILHYVDYKDNGMTQMLDVMDADFGDARLFLLAFMGIGALLGAIAAWLITRSVTHPIKQALTVAERVAKGDLTSQVVIERQDETGQLLTALDNMNTSLRHIVSQVRDGSEAISTAASQIAAGNQDLSARTEEQASSLEQTASSMEELTSTIKNTADNTRQATAVSLQSSQAAKTSSDVMASVTHKMRGIRDSSHRMAEIIGVIDGIAFQTNILALNAAVEAARAGEQGRGFAVVASEVRSLAQRSATAAKEIKELIDDSVNKVQEGMQLVDSAEATMNNLTGHVSDVNAIIAEISQASQEQSDGISQVNIAVGQIDTTTQQNAALVEESAAAALSLQSQATALTQTVSAFKLTSQATSGRLSLQPELAFETAGKLASNSLAKPKNDSQDWTSF</sequence>
<feature type="transmembrane region" description="Helical" evidence="5">
    <location>
        <begin position="193"/>
        <end position="213"/>
    </location>
</feature>
<dbReference type="PROSITE" id="PS50885">
    <property type="entry name" value="HAMP"/>
    <property type="match status" value="1"/>
</dbReference>
<keyword evidence="2 4" id="KW-0807">Transducer</keyword>
<evidence type="ECO:0000256" key="4">
    <source>
        <dbReference type="PROSITE-ProRule" id="PRU00284"/>
    </source>
</evidence>
<gene>
    <name evidence="8" type="ORF">ABRQ07_22440</name>
</gene>
<dbReference type="Pfam" id="PF00015">
    <property type="entry name" value="MCPsignal"/>
    <property type="match status" value="1"/>
</dbReference>
<dbReference type="SUPFAM" id="SSF58104">
    <property type="entry name" value="Methyl-accepting chemotaxis protein (MCP) signaling domain"/>
    <property type="match status" value="1"/>
</dbReference>